<proteinExistence type="predicted"/>
<evidence type="ECO:0000256" key="1">
    <source>
        <dbReference type="SAM" id="Phobius"/>
    </source>
</evidence>
<reference evidence="2" key="1">
    <citation type="submission" date="2018-02" db="EMBL/GenBank/DDBJ databases">
        <title>Rhizophora mucronata_Transcriptome.</title>
        <authorList>
            <person name="Meera S.P."/>
            <person name="Sreeshan A."/>
            <person name="Augustine A."/>
        </authorList>
    </citation>
    <scope>NUCLEOTIDE SEQUENCE</scope>
    <source>
        <tissue evidence="2">Leaf</tissue>
    </source>
</reference>
<protein>
    <submittedName>
        <fullName evidence="2">Uncharacterized protein</fullName>
    </submittedName>
</protein>
<feature type="transmembrane region" description="Helical" evidence="1">
    <location>
        <begin position="20"/>
        <end position="41"/>
    </location>
</feature>
<organism evidence="2">
    <name type="scientific">Rhizophora mucronata</name>
    <name type="common">Asiatic mangrove</name>
    <dbReference type="NCBI Taxonomy" id="61149"/>
    <lineage>
        <taxon>Eukaryota</taxon>
        <taxon>Viridiplantae</taxon>
        <taxon>Streptophyta</taxon>
        <taxon>Embryophyta</taxon>
        <taxon>Tracheophyta</taxon>
        <taxon>Spermatophyta</taxon>
        <taxon>Magnoliopsida</taxon>
        <taxon>eudicotyledons</taxon>
        <taxon>Gunneridae</taxon>
        <taxon>Pentapetalae</taxon>
        <taxon>rosids</taxon>
        <taxon>fabids</taxon>
        <taxon>Malpighiales</taxon>
        <taxon>Rhizophoraceae</taxon>
        <taxon>Rhizophora</taxon>
    </lineage>
</organism>
<accession>A0A2P2J4E3</accession>
<sequence length="43" mass="5120">MMRASFFLCTFLKSYYYYFYRILLMSCVFLNLCLVGGLLSLTN</sequence>
<name>A0A2P2J4E3_RHIMU</name>
<keyword evidence="1" id="KW-0472">Membrane</keyword>
<keyword evidence="1" id="KW-0812">Transmembrane</keyword>
<dbReference type="EMBL" id="GGEC01007856">
    <property type="protein sequence ID" value="MBW88339.1"/>
    <property type="molecule type" value="Transcribed_RNA"/>
</dbReference>
<keyword evidence="1" id="KW-1133">Transmembrane helix</keyword>
<dbReference type="AlphaFoldDB" id="A0A2P2J4E3"/>
<evidence type="ECO:0000313" key="2">
    <source>
        <dbReference type="EMBL" id="MBW88339.1"/>
    </source>
</evidence>